<proteinExistence type="inferred from homology"/>
<evidence type="ECO:0000256" key="6">
    <source>
        <dbReference type="ARBA" id="ARBA00023136"/>
    </source>
</evidence>
<gene>
    <name evidence="8" type="ORF">B5808_18190</name>
</gene>
<keyword evidence="9" id="KW-1185">Reference proteome</keyword>
<sequence length="491" mass="52737">MIGSIGIAAGSLGVGWLGPASVLHSWPLVDTIRNARVAEVLCALAVVLGALLLLAAWISLGLSLLRRRGEPAPEATGATKRVVTAAIAWTVPLIVALPLFSRDMYAYVGQGRLMVAGSNPYLTGVADIPGWYGIGVDPLWADTSTPYGPLFLWFEKMVVTATSAFPTEIAVLLFRLLAVAGLAMMAYYAWRIARLRGYNEAAVLWFIAASPLVLMNFVAAGHNDSLMLGFIIAGVYYAMRHRPILGTVLVAAAIGVKPIALIALPIIGLIWAGQHASWGVVIRRWIAVAAIGVGSVLVLGWVLGVGAGWIIGLATPTAVSNWYAPANIIGLTLGGFAPLVHIDGGITQAVVKLLFMAAGAAFATWLLVKRRNLDPLLLLFGCFAAIVLTSATIHPWYGIWLMTLLVLTGIRRAWAVRTIVYPTVFFMLIGLAEPFNLIMRLENDPLLTVLPRAVAFLGVVGIMIYAELVTRRQYAFDRPTRIPAPARTQYI</sequence>
<keyword evidence="5" id="KW-1133">Transmembrane helix</keyword>
<keyword evidence="2" id="KW-0328">Glycosyltransferase</keyword>
<dbReference type="Proteomes" id="UP000192775">
    <property type="component" value="Chromosome"/>
</dbReference>
<organism evidence="8 9">
    <name type="scientific">Cnuibacter physcomitrellae</name>
    <dbReference type="NCBI Taxonomy" id="1619308"/>
    <lineage>
        <taxon>Bacteria</taxon>
        <taxon>Bacillati</taxon>
        <taxon>Actinomycetota</taxon>
        <taxon>Actinomycetes</taxon>
        <taxon>Micrococcales</taxon>
        <taxon>Microbacteriaceae</taxon>
        <taxon>Cnuibacter</taxon>
    </lineage>
</organism>
<keyword evidence="4" id="KW-0812">Transmembrane</keyword>
<comment type="similarity">
    <text evidence="7">Belongs to the MptA/B family.</text>
</comment>
<dbReference type="AlphaFoldDB" id="A0A1X9LY05"/>
<dbReference type="STRING" id="1619308.B5808_18190"/>
<keyword evidence="3" id="KW-0808">Transferase</keyword>
<keyword evidence="6" id="KW-0472">Membrane</keyword>
<evidence type="ECO:0000313" key="8">
    <source>
        <dbReference type="EMBL" id="ARJ06940.1"/>
    </source>
</evidence>
<evidence type="ECO:0000313" key="9">
    <source>
        <dbReference type="Proteomes" id="UP000192775"/>
    </source>
</evidence>
<dbReference type="GO" id="GO:0016757">
    <property type="term" value="F:glycosyltransferase activity"/>
    <property type="evidence" value="ECO:0007669"/>
    <property type="project" value="UniProtKB-KW"/>
</dbReference>
<evidence type="ECO:0000256" key="5">
    <source>
        <dbReference type="ARBA" id="ARBA00022989"/>
    </source>
</evidence>
<evidence type="ECO:0000256" key="7">
    <source>
        <dbReference type="ARBA" id="ARBA00043987"/>
    </source>
</evidence>
<evidence type="ECO:0000256" key="1">
    <source>
        <dbReference type="ARBA" id="ARBA00004141"/>
    </source>
</evidence>
<dbReference type="EMBL" id="CP020715">
    <property type="protein sequence ID" value="ARJ06940.1"/>
    <property type="molecule type" value="Genomic_DNA"/>
</dbReference>
<dbReference type="Pfam" id="PF26314">
    <property type="entry name" value="MptA_B_family"/>
    <property type="match status" value="1"/>
</dbReference>
<evidence type="ECO:0000256" key="3">
    <source>
        <dbReference type="ARBA" id="ARBA00022679"/>
    </source>
</evidence>
<accession>A0A1X9LY05</accession>
<reference evidence="8 9" key="1">
    <citation type="submission" date="2017-04" db="EMBL/GenBank/DDBJ databases">
        <authorList>
            <person name="Afonso C.L."/>
            <person name="Miller P.J."/>
            <person name="Scott M.A."/>
            <person name="Spackman E."/>
            <person name="Goraichik I."/>
            <person name="Dimitrov K.M."/>
            <person name="Suarez D.L."/>
            <person name="Swayne D.E."/>
        </authorList>
    </citation>
    <scope>NUCLEOTIDE SEQUENCE [LARGE SCALE GENOMIC DNA]</scope>
    <source>
        <strain evidence="9">XA(T)</strain>
    </source>
</reference>
<evidence type="ECO:0000256" key="4">
    <source>
        <dbReference type="ARBA" id="ARBA00022692"/>
    </source>
</evidence>
<dbReference type="NCBIfam" id="NF038066">
    <property type="entry name" value="MptB"/>
    <property type="match status" value="1"/>
</dbReference>
<name>A0A1X9LY05_9MICO</name>
<dbReference type="InterPro" id="IPR049829">
    <property type="entry name" value="MptA/B-like"/>
</dbReference>
<comment type="subcellular location">
    <subcellularLocation>
        <location evidence="1">Membrane</location>
        <topology evidence="1">Multi-pass membrane protein</topology>
    </subcellularLocation>
</comment>
<protein>
    <submittedName>
        <fullName evidence="8">Uncharacterized protein</fullName>
    </submittedName>
</protein>
<dbReference type="GO" id="GO:0016020">
    <property type="term" value="C:membrane"/>
    <property type="evidence" value="ECO:0007669"/>
    <property type="project" value="UniProtKB-SubCell"/>
</dbReference>
<dbReference type="KEGG" id="cphy:B5808_18190"/>
<evidence type="ECO:0000256" key="2">
    <source>
        <dbReference type="ARBA" id="ARBA00022676"/>
    </source>
</evidence>